<feature type="chain" id="PRO_5009256114" evidence="1">
    <location>
        <begin position="22"/>
        <end position="208"/>
    </location>
</feature>
<evidence type="ECO:0000313" key="4">
    <source>
        <dbReference type="Proteomes" id="UP000199679"/>
    </source>
</evidence>
<organism evidence="3 4">
    <name type="scientific">Mucilaginibacter mallensis</name>
    <dbReference type="NCBI Taxonomy" id="652787"/>
    <lineage>
        <taxon>Bacteria</taxon>
        <taxon>Pseudomonadati</taxon>
        <taxon>Bacteroidota</taxon>
        <taxon>Sphingobacteriia</taxon>
        <taxon>Sphingobacteriales</taxon>
        <taxon>Sphingobacteriaceae</taxon>
        <taxon>Mucilaginibacter</taxon>
    </lineage>
</organism>
<dbReference type="PANTHER" id="PTHR19308:SF14">
    <property type="entry name" value="START DOMAIN-CONTAINING PROTEIN"/>
    <property type="match status" value="1"/>
</dbReference>
<dbReference type="PROSITE" id="PS50848">
    <property type="entry name" value="START"/>
    <property type="match status" value="1"/>
</dbReference>
<dbReference type="EMBL" id="LT629740">
    <property type="protein sequence ID" value="SDS04772.1"/>
    <property type="molecule type" value="Genomic_DNA"/>
</dbReference>
<accession>A0A1H1P0P1</accession>
<dbReference type="Proteomes" id="UP000199679">
    <property type="component" value="Chromosome I"/>
</dbReference>
<protein>
    <submittedName>
        <fullName evidence="3">START domain-containing protein</fullName>
    </submittedName>
</protein>
<dbReference type="GO" id="GO:0005737">
    <property type="term" value="C:cytoplasm"/>
    <property type="evidence" value="ECO:0007669"/>
    <property type="project" value="UniProtKB-ARBA"/>
</dbReference>
<dbReference type="GO" id="GO:0008289">
    <property type="term" value="F:lipid binding"/>
    <property type="evidence" value="ECO:0007669"/>
    <property type="project" value="InterPro"/>
</dbReference>
<sequence length="208" mass="23958">MKIKSLTIFTLFLFMLTAASAQDKWELRRNEDGITIYSRQSPDGKLVELRLLCQLDATPGELIKQLMDIDSYSSWVYSNKKSGIIKKINDHDIIYFTEAHLPWPIQDRDLVVELNIEPTTTPNAQQIIQVKSINGILPPKKHFIRVPYSMVTWRITPVPGNKINVDYTFSLDPGGSIPRWLINLTLTTGPYKSFVKLRELLKAERDKR</sequence>
<reference evidence="3 4" key="1">
    <citation type="submission" date="2016-10" db="EMBL/GenBank/DDBJ databases">
        <authorList>
            <person name="de Groot N.N."/>
        </authorList>
    </citation>
    <scope>NUCLEOTIDE SEQUENCE [LARGE SCALE GENOMIC DNA]</scope>
    <source>
        <strain evidence="3 4">MP1X4</strain>
    </source>
</reference>
<dbReference type="OrthoDB" id="5734556at2"/>
<dbReference type="SUPFAM" id="SSF55961">
    <property type="entry name" value="Bet v1-like"/>
    <property type="match status" value="1"/>
</dbReference>
<keyword evidence="1" id="KW-0732">Signal</keyword>
<dbReference type="InterPro" id="IPR051213">
    <property type="entry name" value="START_lipid_transfer"/>
</dbReference>
<dbReference type="InterPro" id="IPR002913">
    <property type="entry name" value="START_lipid-bd_dom"/>
</dbReference>
<evidence type="ECO:0000313" key="3">
    <source>
        <dbReference type="EMBL" id="SDS04772.1"/>
    </source>
</evidence>
<gene>
    <name evidence="3" type="ORF">SAMN05216490_0441</name>
</gene>
<dbReference type="Pfam" id="PF01852">
    <property type="entry name" value="START"/>
    <property type="match status" value="1"/>
</dbReference>
<feature type="signal peptide" evidence="1">
    <location>
        <begin position="1"/>
        <end position="21"/>
    </location>
</feature>
<dbReference type="AlphaFoldDB" id="A0A1H1P0P1"/>
<dbReference type="STRING" id="652787.SAMN05216490_0441"/>
<feature type="domain" description="START" evidence="2">
    <location>
        <begin position="18"/>
        <end position="206"/>
    </location>
</feature>
<dbReference type="RefSeq" id="WP_091368549.1">
    <property type="nucleotide sequence ID" value="NZ_LT629740.1"/>
</dbReference>
<dbReference type="InterPro" id="IPR028347">
    <property type="entry name" value="START_dom_prot"/>
</dbReference>
<evidence type="ECO:0000256" key="1">
    <source>
        <dbReference type="SAM" id="SignalP"/>
    </source>
</evidence>
<dbReference type="PIRSF" id="PIRSF039033">
    <property type="entry name" value="START_dom"/>
    <property type="match status" value="1"/>
</dbReference>
<name>A0A1H1P0P1_MUCMA</name>
<proteinExistence type="predicted"/>
<dbReference type="InterPro" id="IPR023393">
    <property type="entry name" value="START-like_dom_sf"/>
</dbReference>
<dbReference type="PANTHER" id="PTHR19308">
    <property type="entry name" value="PHOSPHATIDYLCHOLINE TRANSFER PROTEIN"/>
    <property type="match status" value="1"/>
</dbReference>
<evidence type="ECO:0000259" key="2">
    <source>
        <dbReference type="PROSITE" id="PS50848"/>
    </source>
</evidence>
<keyword evidence="4" id="KW-1185">Reference proteome</keyword>
<dbReference type="Gene3D" id="3.30.530.20">
    <property type="match status" value="1"/>
</dbReference>